<dbReference type="Pfam" id="PF00499">
    <property type="entry name" value="Oxidored_q3"/>
    <property type="match status" value="1"/>
</dbReference>
<feature type="transmembrane region" description="Helical" evidence="2">
    <location>
        <begin position="91"/>
        <end position="114"/>
    </location>
</feature>
<dbReference type="NCBIfam" id="NF005164">
    <property type="entry name" value="PRK06638.1-4"/>
    <property type="match status" value="1"/>
</dbReference>
<name>A0ABV8UJX3_9PROT</name>
<keyword evidence="2" id="KW-1133">Transmembrane helix</keyword>
<dbReference type="RefSeq" id="WP_382421116.1">
    <property type="nucleotide sequence ID" value="NZ_JBHSCW010000002.1"/>
</dbReference>
<proteinExistence type="inferred from homology"/>
<comment type="subcellular location">
    <subcellularLocation>
        <location evidence="2">Cell membrane</location>
        <topology evidence="2">Multi-pass membrane protein</topology>
    </subcellularLocation>
</comment>
<reference evidence="4" key="1">
    <citation type="journal article" date="2019" name="Int. J. Syst. Evol. Microbiol.">
        <title>The Global Catalogue of Microorganisms (GCM) 10K type strain sequencing project: providing services to taxonomists for standard genome sequencing and annotation.</title>
        <authorList>
            <consortium name="The Broad Institute Genomics Platform"/>
            <consortium name="The Broad Institute Genome Sequencing Center for Infectious Disease"/>
            <person name="Wu L."/>
            <person name="Ma J."/>
        </authorList>
    </citation>
    <scope>NUCLEOTIDE SEQUENCE [LARGE SCALE GENOMIC DNA]</scope>
    <source>
        <strain evidence="4">CECT 8472</strain>
    </source>
</reference>
<comment type="catalytic activity">
    <reaction evidence="2">
        <text>a quinone + NADH + 5 H(+)(in) = a quinol + NAD(+) + 4 H(+)(out)</text>
        <dbReference type="Rhea" id="RHEA:57888"/>
        <dbReference type="ChEBI" id="CHEBI:15378"/>
        <dbReference type="ChEBI" id="CHEBI:24646"/>
        <dbReference type="ChEBI" id="CHEBI:57540"/>
        <dbReference type="ChEBI" id="CHEBI:57945"/>
        <dbReference type="ChEBI" id="CHEBI:132124"/>
    </reaction>
</comment>
<keyword evidence="2" id="KW-0812">Transmembrane</keyword>
<dbReference type="Gene3D" id="1.20.120.1200">
    <property type="entry name" value="NADH-ubiquinone/plastoquinone oxidoreductase chain 6, subunit NuoJ"/>
    <property type="match status" value="1"/>
</dbReference>
<comment type="similarity">
    <text evidence="1 2">Belongs to the complex I subunit 6 family.</text>
</comment>
<dbReference type="InterPro" id="IPR042106">
    <property type="entry name" value="Nuo/plastoQ_OxRdtase_6_NuoJ"/>
</dbReference>
<dbReference type="PANTHER" id="PTHR33269:SF17">
    <property type="entry name" value="NADH-UBIQUINONE OXIDOREDUCTASE CHAIN 6"/>
    <property type="match status" value="1"/>
</dbReference>
<comment type="caution">
    <text evidence="3">The sequence shown here is derived from an EMBL/GenBank/DDBJ whole genome shotgun (WGS) entry which is preliminary data.</text>
</comment>
<keyword evidence="2" id="KW-0874">Quinone</keyword>
<keyword evidence="2" id="KW-1003">Cell membrane</keyword>
<keyword evidence="2" id="KW-0520">NAD</keyword>
<dbReference type="EMBL" id="JBHSCW010000002">
    <property type="protein sequence ID" value="MFC4350773.1"/>
    <property type="molecule type" value="Genomic_DNA"/>
</dbReference>
<dbReference type="PANTHER" id="PTHR33269">
    <property type="entry name" value="NADH-UBIQUINONE OXIDOREDUCTASE CHAIN 6"/>
    <property type="match status" value="1"/>
</dbReference>
<sequence>MVVQALAFYLFAAIVVASAVMVISARNPVHSVLFLILAFFNAAGLFVLLGAEFLAMILVVVYVGAVAVLFLFVVMMLDVDVAQAKHGVLQYLPVGALVGLILLIELAMVAGAWVSVPEAQSVAQIPIAPPEEMTNTAALGAVLYDRYVYLFQAAGLILLIAMIGAIVLTLRSREGVRKQSVSQQISRRTEDAIEVKDVPSGSGV</sequence>
<feature type="transmembrane region" description="Helical" evidence="2">
    <location>
        <begin position="32"/>
        <end position="51"/>
    </location>
</feature>
<dbReference type="InterPro" id="IPR001457">
    <property type="entry name" value="NADH_UbQ/plastoQ_OxRdtase_su6"/>
</dbReference>
<evidence type="ECO:0000313" key="4">
    <source>
        <dbReference type="Proteomes" id="UP001595799"/>
    </source>
</evidence>
<dbReference type="GO" id="GO:0050136">
    <property type="term" value="F:NADH dehydrogenase (quinone) (non-electrogenic) activity"/>
    <property type="evidence" value="ECO:0007669"/>
    <property type="project" value="UniProtKB-EC"/>
</dbReference>
<accession>A0ABV8UJX3</accession>
<evidence type="ECO:0000313" key="3">
    <source>
        <dbReference type="EMBL" id="MFC4350773.1"/>
    </source>
</evidence>
<dbReference type="Proteomes" id="UP001595799">
    <property type="component" value="Unassembled WGS sequence"/>
</dbReference>
<organism evidence="3 4">
    <name type="scientific">Fodinicurvata halophila</name>
    <dbReference type="NCBI Taxonomy" id="1419723"/>
    <lineage>
        <taxon>Bacteria</taxon>
        <taxon>Pseudomonadati</taxon>
        <taxon>Pseudomonadota</taxon>
        <taxon>Alphaproteobacteria</taxon>
        <taxon>Rhodospirillales</taxon>
        <taxon>Rhodovibrionaceae</taxon>
        <taxon>Fodinicurvata</taxon>
    </lineage>
</organism>
<keyword evidence="2" id="KW-0472">Membrane</keyword>
<keyword evidence="4" id="KW-1185">Reference proteome</keyword>
<keyword evidence="3" id="KW-0560">Oxidoreductase</keyword>
<evidence type="ECO:0000256" key="2">
    <source>
        <dbReference type="RuleBase" id="RU004429"/>
    </source>
</evidence>
<gene>
    <name evidence="3" type="ORF">ACFOW6_04360</name>
</gene>
<protein>
    <recommendedName>
        <fullName evidence="2">NADH-quinone oxidoreductase subunit J</fullName>
        <ecNumber evidence="2">7.1.1.-</ecNumber>
    </recommendedName>
</protein>
<feature type="transmembrane region" description="Helical" evidence="2">
    <location>
        <begin position="57"/>
        <end position="79"/>
    </location>
</feature>
<dbReference type="EC" id="7.1.1.-" evidence="2"/>
<evidence type="ECO:0000256" key="1">
    <source>
        <dbReference type="ARBA" id="ARBA00005698"/>
    </source>
</evidence>
<feature type="transmembrane region" description="Helical" evidence="2">
    <location>
        <begin position="6"/>
        <end position="25"/>
    </location>
</feature>
<feature type="transmembrane region" description="Helical" evidence="2">
    <location>
        <begin position="149"/>
        <end position="170"/>
    </location>
</feature>
<comment type="function">
    <text evidence="2">NDH-1 shuttles electrons from NADH, via FMN and iron-sulfur (Fe-S) centers, to quinones in the respiratory chain. Couples the redox reaction to proton translocation (for every two electrons transferred, four hydrogen ions are translocated across the cytoplasmic membrane), and thus conserves the redox energy in a proton gradient.</text>
</comment>